<sequence>MTWLTDTLVTTGGLIALVLLIRRPVSRHFGPGMAYALWGLPLLRLFLPPLVLPAAPAPVPVAASEVVVVTDATAAAAPPALSFAWVEPLMIGLWLAGAVGFLVWRLLGYRALRAELLAKARPVGQVEDIRLVETPAAPTPLAFGLTDKVIALPPGFMAQPNRAARDLAIAHELEHHRGRDLAVNIAVQPLLALHWFNPLAWLAWRALRRDQEAACDARVVAGHDHAIRAAYGALIADYARAPRVSLAASIACPVVGEASVIHRLRSLTMTDPTPARRNIGRLLLAGAALALPLTASISYAAAQDTVAPPAPPAAPAAPAAPEAPAAPKIVKEHRIVIVERNGDKQDESDLKTRVIEKDGKTIVIKTDKALSEAEIDAKVEKALAALPDLPDMPDVPPVPGNGERRVIVKRVHGEGVPHVMAWSNKDDANIAIACADGAKTSNFEAEGKSADGKKQKVMLRFCSAGAAMAKAADGLKSARDRISKDDKLSPAIRDEIVKELDAEIARLSKQG</sequence>
<dbReference type="Proteomes" id="UP000321172">
    <property type="component" value="Chromosome"/>
</dbReference>
<keyword evidence="1" id="KW-0812">Transmembrane</keyword>
<keyword evidence="1" id="KW-1133">Transmembrane helix</keyword>
<dbReference type="Pfam" id="PF05569">
    <property type="entry name" value="Peptidase_M56"/>
    <property type="match status" value="1"/>
</dbReference>
<evidence type="ECO:0000259" key="2">
    <source>
        <dbReference type="Pfam" id="PF05569"/>
    </source>
</evidence>
<protein>
    <recommendedName>
        <fullName evidence="2">Peptidase M56 domain-containing protein</fullName>
    </recommendedName>
</protein>
<dbReference type="KEGG" id="ngf:FRF71_10660"/>
<dbReference type="CDD" id="cd07341">
    <property type="entry name" value="M56_BlaR1_MecR1_like"/>
    <property type="match status" value="1"/>
</dbReference>
<feature type="transmembrane region" description="Helical" evidence="1">
    <location>
        <begin position="34"/>
        <end position="52"/>
    </location>
</feature>
<evidence type="ECO:0000313" key="3">
    <source>
        <dbReference type="EMBL" id="QEA16555.1"/>
    </source>
</evidence>
<reference evidence="3 4" key="1">
    <citation type="journal article" date="2013" name="J. Microbiol. Biotechnol.">
        <title>Novosphingobium ginsenosidimutans sp. nov., with the ability to convert ginsenoside.</title>
        <authorList>
            <person name="Kim J.K."/>
            <person name="He D."/>
            <person name="Liu Q.M."/>
            <person name="Park H.Y."/>
            <person name="Jung M.S."/>
            <person name="Yoon M.H."/>
            <person name="Kim S.C."/>
            <person name="Im W.T."/>
        </authorList>
    </citation>
    <scope>NUCLEOTIDE SEQUENCE [LARGE SCALE GENOMIC DNA]</scope>
    <source>
        <strain evidence="3 4">FW-6</strain>
    </source>
</reference>
<gene>
    <name evidence="3" type="ORF">FRF71_10660</name>
</gene>
<feature type="transmembrane region" description="Helical" evidence="1">
    <location>
        <begin position="282"/>
        <end position="302"/>
    </location>
</feature>
<organism evidence="3 4">
    <name type="scientific">Novosphingobium ginsenosidimutans</name>
    <dbReference type="NCBI Taxonomy" id="1176536"/>
    <lineage>
        <taxon>Bacteria</taxon>
        <taxon>Pseudomonadati</taxon>
        <taxon>Pseudomonadota</taxon>
        <taxon>Alphaproteobacteria</taxon>
        <taxon>Sphingomonadales</taxon>
        <taxon>Sphingomonadaceae</taxon>
        <taxon>Novosphingobium</taxon>
    </lineage>
</organism>
<dbReference type="AlphaFoldDB" id="A0A5B8S7X0"/>
<evidence type="ECO:0000256" key="1">
    <source>
        <dbReference type="SAM" id="Phobius"/>
    </source>
</evidence>
<proteinExistence type="predicted"/>
<dbReference type="PANTHER" id="PTHR34978:SF3">
    <property type="entry name" value="SLR0241 PROTEIN"/>
    <property type="match status" value="1"/>
</dbReference>
<accession>A0A5B8S7X0</accession>
<dbReference type="InterPro" id="IPR008756">
    <property type="entry name" value="Peptidase_M56"/>
</dbReference>
<evidence type="ECO:0000313" key="4">
    <source>
        <dbReference type="Proteomes" id="UP000321172"/>
    </source>
</evidence>
<name>A0A5B8S7X0_9SPHN</name>
<feature type="transmembrane region" description="Helical" evidence="1">
    <location>
        <begin position="6"/>
        <end position="22"/>
    </location>
</feature>
<dbReference type="InterPro" id="IPR052173">
    <property type="entry name" value="Beta-lactam_resp_regulator"/>
</dbReference>
<keyword evidence="4" id="KW-1185">Reference proteome</keyword>
<dbReference type="OrthoDB" id="1628901at2"/>
<feature type="domain" description="Peptidase M56" evidence="2">
    <location>
        <begin position="7"/>
        <end position="263"/>
    </location>
</feature>
<dbReference type="RefSeq" id="WP_147090634.1">
    <property type="nucleotide sequence ID" value="NZ_BAABJD010000005.1"/>
</dbReference>
<feature type="transmembrane region" description="Helical" evidence="1">
    <location>
        <begin position="89"/>
        <end position="107"/>
    </location>
</feature>
<dbReference type="EMBL" id="CP042345">
    <property type="protein sequence ID" value="QEA16555.1"/>
    <property type="molecule type" value="Genomic_DNA"/>
</dbReference>
<dbReference type="PANTHER" id="PTHR34978">
    <property type="entry name" value="POSSIBLE SENSOR-TRANSDUCER PROTEIN BLAR"/>
    <property type="match status" value="1"/>
</dbReference>
<keyword evidence="1" id="KW-0472">Membrane</keyword>